<evidence type="ECO:0000256" key="2">
    <source>
        <dbReference type="ARBA" id="ARBA00022723"/>
    </source>
</evidence>
<dbReference type="CDD" id="cd10548">
    <property type="entry name" value="cupin_CDO"/>
    <property type="match status" value="1"/>
</dbReference>
<feature type="binding site" evidence="7">
    <location>
        <position position="169"/>
    </location>
    <ligand>
        <name>Fe cation</name>
        <dbReference type="ChEBI" id="CHEBI:24875"/>
        <note>catalytic</note>
    </ligand>
</feature>
<evidence type="ECO:0000256" key="7">
    <source>
        <dbReference type="PIRSR" id="PIRSR610300-51"/>
    </source>
</evidence>
<feature type="binding site" evidence="7">
    <location>
        <position position="116"/>
    </location>
    <ligand>
        <name>Fe cation</name>
        <dbReference type="ChEBI" id="CHEBI:24875"/>
        <note>catalytic</note>
    </ligand>
</feature>
<protein>
    <submittedName>
        <fullName evidence="8">Cysteine dioxygenase</fullName>
    </submittedName>
</protein>
<keyword evidence="4" id="KW-0560">Oxidoreductase</keyword>
<evidence type="ECO:0000256" key="1">
    <source>
        <dbReference type="ARBA" id="ARBA00006622"/>
    </source>
</evidence>
<evidence type="ECO:0000313" key="9">
    <source>
        <dbReference type="Proteomes" id="UP000280434"/>
    </source>
</evidence>
<accession>A0A494XNA9</accession>
<dbReference type="SUPFAM" id="SSF51182">
    <property type="entry name" value="RmlC-like cupins"/>
    <property type="match status" value="1"/>
</dbReference>
<dbReference type="Gene3D" id="2.60.120.10">
    <property type="entry name" value="Jelly Rolls"/>
    <property type="match status" value="1"/>
</dbReference>
<dbReference type="EMBL" id="RBZV01000001">
    <property type="protein sequence ID" value="RKP52167.1"/>
    <property type="molecule type" value="Genomic_DNA"/>
</dbReference>
<proteinExistence type="inferred from homology"/>
<keyword evidence="2 7" id="KW-0479">Metal-binding</keyword>
<evidence type="ECO:0000256" key="4">
    <source>
        <dbReference type="ARBA" id="ARBA00023002"/>
    </source>
</evidence>
<dbReference type="OrthoDB" id="7059163at2"/>
<evidence type="ECO:0000256" key="5">
    <source>
        <dbReference type="ARBA" id="ARBA00023004"/>
    </source>
</evidence>
<comment type="similarity">
    <text evidence="1">Belongs to the cysteine dioxygenase family.</text>
</comment>
<dbReference type="InterPro" id="IPR014710">
    <property type="entry name" value="RmlC-like_jellyroll"/>
</dbReference>
<dbReference type="RefSeq" id="WP_121274879.1">
    <property type="nucleotide sequence ID" value="NZ_RBZV01000001.1"/>
</dbReference>
<evidence type="ECO:0000313" key="8">
    <source>
        <dbReference type="EMBL" id="RKP52167.1"/>
    </source>
</evidence>
<dbReference type="PANTHER" id="PTHR12918">
    <property type="entry name" value="CYSTEINE DIOXYGENASE"/>
    <property type="match status" value="1"/>
</dbReference>
<evidence type="ECO:0000256" key="6">
    <source>
        <dbReference type="PIRSR" id="PIRSR610300-50"/>
    </source>
</evidence>
<dbReference type="AlphaFoldDB" id="A0A494XNA9"/>
<keyword evidence="5 7" id="KW-0408">Iron</keyword>
<keyword evidence="3 8" id="KW-0223">Dioxygenase</keyword>
<keyword evidence="6" id="KW-0883">Thioether bond</keyword>
<dbReference type="PANTHER" id="PTHR12918:SF1">
    <property type="entry name" value="CYSTEINE DIOXYGENASE TYPE 1"/>
    <property type="match status" value="1"/>
</dbReference>
<dbReference type="Proteomes" id="UP000280434">
    <property type="component" value="Unassembled WGS sequence"/>
</dbReference>
<comment type="caution">
    <text evidence="8">The sequence shown here is derived from an EMBL/GenBank/DDBJ whole genome shotgun (WGS) entry which is preliminary data.</text>
</comment>
<gene>
    <name evidence="8" type="ORF">D7S89_01045</name>
</gene>
<sequence>MNRDLEPSVLEAAQLGACTGHLANTIERLAVTRLCDALDAAFAAAAGSPDPSQQAEFARSVRAALAQAADDDTLLTPSQREGSPDCYRRHMLAADPQGRYAIVALVWQPGQASPVHGHHTWCGYAVLEGSLTETLYAWDDAQGCATPTRTHARDAGAVSYVRAGNGGIHRLGNTGARPAVSLHVYGVPGEQVTTHVNDLVRVALAEAVAA</sequence>
<dbReference type="GO" id="GO:0017172">
    <property type="term" value="F:cysteine dioxygenase activity"/>
    <property type="evidence" value="ECO:0007669"/>
    <property type="project" value="TreeGrafter"/>
</dbReference>
<dbReference type="Pfam" id="PF05995">
    <property type="entry name" value="CDO_I"/>
    <property type="match status" value="1"/>
</dbReference>
<reference evidence="8 9" key="1">
    <citation type="submission" date="2018-10" db="EMBL/GenBank/DDBJ databases">
        <title>Paraburkholderia sp. 7MK8-2, isolated from soil.</title>
        <authorList>
            <person name="Gao Z.-H."/>
            <person name="Qiu L.-H."/>
        </authorList>
    </citation>
    <scope>NUCLEOTIDE SEQUENCE [LARGE SCALE GENOMIC DNA]</scope>
    <source>
        <strain evidence="8 9">7MK8-2</strain>
    </source>
</reference>
<feature type="cross-link" description="3'-(S-cysteinyl)-tyrosine (Cys-Tyr)" evidence="6">
    <location>
        <begin position="122"/>
        <end position="185"/>
    </location>
</feature>
<name>A0A494XNA9_9BURK</name>
<feature type="binding site" evidence="7">
    <location>
        <position position="118"/>
    </location>
    <ligand>
        <name>Fe cation</name>
        <dbReference type="ChEBI" id="CHEBI:24875"/>
        <note>catalytic</note>
    </ligand>
</feature>
<keyword evidence="9" id="KW-1185">Reference proteome</keyword>
<dbReference type="GO" id="GO:0008198">
    <property type="term" value="F:ferrous iron binding"/>
    <property type="evidence" value="ECO:0007669"/>
    <property type="project" value="TreeGrafter"/>
</dbReference>
<organism evidence="8 9">
    <name type="scientific">Trinickia fusca</name>
    <dbReference type="NCBI Taxonomy" id="2419777"/>
    <lineage>
        <taxon>Bacteria</taxon>
        <taxon>Pseudomonadati</taxon>
        <taxon>Pseudomonadota</taxon>
        <taxon>Betaproteobacteria</taxon>
        <taxon>Burkholderiales</taxon>
        <taxon>Burkholderiaceae</taxon>
        <taxon>Trinickia</taxon>
    </lineage>
</organism>
<evidence type="ECO:0000256" key="3">
    <source>
        <dbReference type="ARBA" id="ARBA00022964"/>
    </source>
</evidence>
<dbReference type="InterPro" id="IPR011051">
    <property type="entry name" value="RmlC_Cupin_sf"/>
</dbReference>
<dbReference type="InterPro" id="IPR010300">
    <property type="entry name" value="CDO_1"/>
</dbReference>
<dbReference type="GO" id="GO:0019448">
    <property type="term" value="P:L-cysteine catabolic process"/>
    <property type="evidence" value="ECO:0007669"/>
    <property type="project" value="TreeGrafter"/>
</dbReference>